<dbReference type="Proteomes" id="UP001153642">
    <property type="component" value="Unassembled WGS sequence"/>
</dbReference>
<sequence>MNVFVFKTSVNNQKDIKRLQNPLNQLMHQNEQWSFDLEDCDNILRVESLQVKAYNIANTLNILGFSCEEI</sequence>
<evidence type="ECO:0000313" key="2">
    <source>
        <dbReference type="Proteomes" id="UP001153642"/>
    </source>
</evidence>
<evidence type="ECO:0000313" key="1">
    <source>
        <dbReference type="EMBL" id="MDG3587099.1"/>
    </source>
</evidence>
<protein>
    <submittedName>
        <fullName evidence="1">Uncharacterized protein</fullName>
    </submittedName>
</protein>
<dbReference type="RefSeq" id="WP_277900638.1">
    <property type="nucleotide sequence ID" value="NZ_JAPMUA010000005.1"/>
</dbReference>
<gene>
    <name evidence="1" type="ORF">OSR52_14590</name>
</gene>
<organism evidence="1 2">
    <name type="scientific">Galbibacter pacificus</name>
    <dbReference type="NCBI Taxonomy" id="2996052"/>
    <lineage>
        <taxon>Bacteria</taxon>
        <taxon>Pseudomonadati</taxon>
        <taxon>Bacteroidota</taxon>
        <taxon>Flavobacteriia</taxon>
        <taxon>Flavobacteriales</taxon>
        <taxon>Flavobacteriaceae</taxon>
        <taxon>Galbibacter</taxon>
    </lineage>
</organism>
<proteinExistence type="predicted"/>
<comment type="caution">
    <text evidence="1">The sequence shown here is derived from an EMBL/GenBank/DDBJ whole genome shotgun (WGS) entry which is preliminary data.</text>
</comment>
<name>A0ABT6FV06_9FLAO</name>
<accession>A0ABT6FV06</accession>
<keyword evidence="2" id="KW-1185">Reference proteome</keyword>
<dbReference type="EMBL" id="JAPMUA010000005">
    <property type="protein sequence ID" value="MDG3587099.1"/>
    <property type="molecule type" value="Genomic_DNA"/>
</dbReference>
<reference evidence="1" key="1">
    <citation type="submission" date="2022-11" db="EMBL/GenBank/DDBJ databases">
        <title>High-quality draft genome sequence of Galbibacter sp. strain CMA-7.</title>
        <authorList>
            <person name="Wei L."/>
            <person name="Dong C."/>
            <person name="Shao Z."/>
        </authorList>
    </citation>
    <scope>NUCLEOTIDE SEQUENCE</scope>
    <source>
        <strain evidence="1">CMA-7</strain>
    </source>
</reference>